<dbReference type="PANTHER" id="PTHR30472">
    <property type="entry name" value="FERRIC ENTEROBACTIN TRANSPORT SYSTEM PERMEASE PROTEIN"/>
    <property type="match status" value="1"/>
</dbReference>
<feature type="transmembrane region" description="Helical" evidence="8">
    <location>
        <begin position="326"/>
        <end position="343"/>
    </location>
</feature>
<dbReference type="RefSeq" id="WP_236344921.1">
    <property type="nucleotide sequence ID" value="NZ_CAKMMF010000031.1"/>
</dbReference>
<comment type="similarity">
    <text evidence="2">Belongs to the binding-protein-dependent transport system permease family. FecCD subfamily.</text>
</comment>
<evidence type="ECO:0000256" key="4">
    <source>
        <dbReference type="ARBA" id="ARBA00022475"/>
    </source>
</evidence>
<feature type="transmembrane region" description="Helical" evidence="8">
    <location>
        <begin position="165"/>
        <end position="190"/>
    </location>
</feature>
<accession>A0ABM9CMH7</accession>
<feature type="transmembrane region" description="Helical" evidence="8">
    <location>
        <begin position="107"/>
        <end position="126"/>
    </location>
</feature>
<dbReference type="InterPro" id="IPR000522">
    <property type="entry name" value="ABC_transptr_permease_BtuC"/>
</dbReference>
<keyword evidence="4" id="KW-1003">Cell membrane</keyword>
<evidence type="ECO:0000256" key="7">
    <source>
        <dbReference type="ARBA" id="ARBA00023136"/>
    </source>
</evidence>
<dbReference type="InterPro" id="IPR037294">
    <property type="entry name" value="ABC_BtuC-like"/>
</dbReference>
<feature type="transmembrane region" description="Helical" evidence="8">
    <location>
        <begin position="132"/>
        <end position="153"/>
    </location>
</feature>
<keyword evidence="3" id="KW-0813">Transport</keyword>
<keyword evidence="7 8" id="KW-0472">Membrane</keyword>
<sequence length="349" mass="36675">MRKEYITIRSSALSVSFQLHKRIVLLFLLMLAIVALSMIVSTGIGDMYIDPLDVWRAAMGHGQADHMLVVQTLRLPRIVIAVMVGASLGVAGAMLQGIIRNPLAAPDIIGITGGASLSAVAFLTLLPGLYSIHLLPVAAMLGAVAASTIIYLLAWKKGVKPVRLVLVGIGIASLMSSLTTVMIVMSPSIYTAGSAFLWMTGTIYGTSWDNVLSLLPWTAGFLILSAFCIKELNIHQLGDDIAAGAGSSVQRKRLLMLAVSVGLAGSAVSMSGPVGFVGLLAPHMARRLVGPTAGSVLPIAGLLGGLIVLIADLVARTLFLPKDIPVGVFTAGIGAPFFIYLLYRTRHAR</sequence>
<feature type="transmembrane region" description="Helical" evidence="8">
    <location>
        <begin position="293"/>
        <end position="314"/>
    </location>
</feature>
<evidence type="ECO:0000256" key="1">
    <source>
        <dbReference type="ARBA" id="ARBA00004651"/>
    </source>
</evidence>
<keyword evidence="6 8" id="KW-1133">Transmembrane helix</keyword>
<evidence type="ECO:0000313" key="9">
    <source>
        <dbReference type="EMBL" id="CAH1218644.1"/>
    </source>
</evidence>
<comment type="subcellular location">
    <subcellularLocation>
        <location evidence="1">Cell membrane</location>
        <topology evidence="1">Multi-pass membrane protein</topology>
    </subcellularLocation>
</comment>
<evidence type="ECO:0000256" key="8">
    <source>
        <dbReference type="SAM" id="Phobius"/>
    </source>
</evidence>
<evidence type="ECO:0000256" key="3">
    <source>
        <dbReference type="ARBA" id="ARBA00022448"/>
    </source>
</evidence>
<reference evidence="9" key="1">
    <citation type="submission" date="2022-01" db="EMBL/GenBank/DDBJ databases">
        <authorList>
            <person name="Criscuolo A."/>
        </authorList>
    </citation>
    <scope>NUCLEOTIDE SEQUENCE</scope>
    <source>
        <strain evidence="9">CIP111893</strain>
    </source>
</reference>
<feature type="transmembrane region" description="Helical" evidence="8">
    <location>
        <begin position="75"/>
        <end position="95"/>
    </location>
</feature>
<dbReference type="Pfam" id="PF01032">
    <property type="entry name" value="FecCD"/>
    <property type="match status" value="1"/>
</dbReference>
<dbReference type="Gene3D" id="1.10.3470.10">
    <property type="entry name" value="ABC transporter involved in vitamin B12 uptake, BtuC"/>
    <property type="match status" value="1"/>
</dbReference>
<gene>
    <name evidence="9" type="primary">yfhA_6</name>
    <name evidence="9" type="ORF">PAECIP111893_04461</name>
</gene>
<dbReference type="EMBL" id="CAKMMF010000031">
    <property type="protein sequence ID" value="CAH1218644.1"/>
    <property type="molecule type" value="Genomic_DNA"/>
</dbReference>
<feature type="transmembrane region" description="Helical" evidence="8">
    <location>
        <begin position="254"/>
        <end position="281"/>
    </location>
</feature>
<keyword evidence="5 8" id="KW-0812">Transmembrane</keyword>
<dbReference type="CDD" id="cd06550">
    <property type="entry name" value="TM_ABC_iron-siderophores_like"/>
    <property type="match status" value="1"/>
</dbReference>
<dbReference type="SUPFAM" id="SSF81345">
    <property type="entry name" value="ABC transporter involved in vitamin B12 uptake, BtuC"/>
    <property type="match status" value="1"/>
</dbReference>
<proteinExistence type="inferred from homology"/>
<evidence type="ECO:0000256" key="6">
    <source>
        <dbReference type="ARBA" id="ARBA00022989"/>
    </source>
</evidence>
<evidence type="ECO:0000256" key="5">
    <source>
        <dbReference type="ARBA" id="ARBA00022692"/>
    </source>
</evidence>
<dbReference type="PANTHER" id="PTHR30472:SF24">
    <property type="entry name" value="FERRIC ENTEROBACTIN TRANSPORT SYSTEM PERMEASE PROTEIN FEPG"/>
    <property type="match status" value="1"/>
</dbReference>
<feature type="transmembrane region" description="Helical" evidence="8">
    <location>
        <begin position="23"/>
        <end position="44"/>
    </location>
</feature>
<evidence type="ECO:0000256" key="2">
    <source>
        <dbReference type="ARBA" id="ARBA00007935"/>
    </source>
</evidence>
<comment type="caution">
    <text evidence="9">The sequence shown here is derived from an EMBL/GenBank/DDBJ whole genome shotgun (WGS) entry which is preliminary data.</text>
</comment>
<name>A0ABM9CMH7_9BACL</name>
<keyword evidence="10" id="KW-1185">Reference proteome</keyword>
<dbReference type="Proteomes" id="UP000838686">
    <property type="component" value="Unassembled WGS sequence"/>
</dbReference>
<protein>
    <submittedName>
        <fullName evidence="9">Siderophore transport system permease protein YfhA</fullName>
    </submittedName>
</protein>
<evidence type="ECO:0000313" key="10">
    <source>
        <dbReference type="Proteomes" id="UP000838686"/>
    </source>
</evidence>
<feature type="transmembrane region" description="Helical" evidence="8">
    <location>
        <begin position="210"/>
        <end position="229"/>
    </location>
</feature>
<organism evidence="9 10">
    <name type="scientific">Paenibacillus plantiphilus</name>
    <dbReference type="NCBI Taxonomy" id="2905650"/>
    <lineage>
        <taxon>Bacteria</taxon>
        <taxon>Bacillati</taxon>
        <taxon>Bacillota</taxon>
        <taxon>Bacilli</taxon>
        <taxon>Bacillales</taxon>
        <taxon>Paenibacillaceae</taxon>
        <taxon>Paenibacillus</taxon>
    </lineage>
</organism>